<dbReference type="InterPro" id="IPR001680">
    <property type="entry name" value="WD40_rpt"/>
</dbReference>
<evidence type="ECO:0000256" key="12">
    <source>
        <dbReference type="PROSITE-ProRule" id="PRU00221"/>
    </source>
</evidence>
<feature type="repeat" description="WD" evidence="12">
    <location>
        <begin position="193"/>
        <end position="234"/>
    </location>
</feature>
<dbReference type="PROSITE" id="PS50082">
    <property type="entry name" value="WD_REPEATS_2"/>
    <property type="match status" value="5"/>
</dbReference>
<dbReference type="SUPFAM" id="SSF50978">
    <property type="entry name" value="WD40 repeat-like"/>
    <property type="match status" value="1"/>
</dbReference>
<evidence type="ECO:0000259" key="14">
    <source>
        <dbReference type="Pfam" id="PF13925"/>
    </source>
</evidence>
<feature type="compositionally biased region" description="Basic and acidic residues" evidence="13">
    <location>
        <begin position="430"/>
        <end position="448"/>
    </location>
</feature>
<dbReference type="PROSITE" id="PS50294">
    <property type="entry name" value="WD_REPEATS_REGION"/>
    <property type="match status" value="5"/>
</dbReference>
<dbReference type="PANTHER" id="PTHR19845:SF0">
    <property type="entry name" value="KATANIN P80 WD40 REPEAT-CONTAINING SUBUNIT B1"/>
    <property type="match status" value="1"/>
</dbReference>
<dbReference type="PROSITE" id="PS00678">
    <property type="entry name" value="WD_REPEATS_1"/>
    <property type="match status" value="2"/>
</dbReference>
<dbReference type="GO" id="GO:0005819">
    <property type="term" value="C:spindle"/>
    <property type="evidence" value="ECO:0007669"/>
    <property type="project" value="UniProtKB-SubCell"/>
</dbReference>
<feature type="region of interest" description="Disordered" evidence="13">
    <location>
        <begin position="317"/>
        <end position="351"/>
    </location>
</feature>
<dbReference type="InterPro" id="IPR028021">
    <property type="entry name" value="Katanin_C-terminal"/>
</dbReference>
<keyword evidence="6" id="KW-0677">Repeat</keyword>
<reference evidence="15" key="1">
    <citation type="submission" date="2016-03" db="EMBL/GenBank/DDBJ databases">
        <title>Mechanisms controlling the formation of the plant cell surface in tip-growing cells are functionally conserved among land plants.</title>
        <authorList>
            <person name="Honkanen S."/>
            <person name="Jones V.A."/>
            <person name="Morieri G."/>
            <person name="Champion C."/>
            <person name="Hetherington A.J."/>
            <person name="Kelly S."/>
            <person name="Saint-Marcoux D."/>
            <person name="Proust H."/>
            <person name="Prescott H."/>
            <person name="Dolan L."/>
        </authorList>
    </citation>
    <scope>NUCLEOTIDE SEQUENCE [LARGE SCALE GENOMIC DNA]</scope>
    <source>
        <tissue evidence="15">Whole gametophyte</tissue>
    </source>
</reference>
<dbReference type="CDD" id="cd00200">
    <property type="entry name" value="WD40"/>
    <property type="match status" value="1"/>
</dbReference>
<feature type="repeat" description="WD" evidence="12">
    <location>
        <begin position="109"/>
        <end position="150"/>
    </location>
</feature>
<feature type="compositionally biased region" description="Basic and acidic residues" evidence="13">
    <location>
        <begin position="476"/>
        <end position="485"/>
    </location>
</feature>
<feature type="repeat" description="WD" evidence="12">
    <location>
        <begin position="24"/>
        <end position="66"/>
    </location>
</feature>
<dbReference type="InterPro" id="IPR019775">
    <property type="entry name" value="WD40_repeat_CS"/>
</dbReference>
<dbReference type="FunFam" id="2.130.10.10:FF:000846">
    <property type="entry name" value="Katanin p80 WD40 repeat-containing subunit B1 homolog"/>
    <property type="match status" value="1"/>
</dbReference>
<dbReference type="Proteomes" id="UP000077202">
    <property type="component" value="Unassembled WGS sequence"/>
</dbReference>
<evidence type="ECO:0000256" key="4">
    <source>
        <dbReference type="ARBA" id="ARBA00022618"/>
    </source>
</evidence>
<evidence type="ECO:0000256" key="8">
    <source>
        <dbReference type="ARBA" id="ARBA00023212"/>
    </source>
</evidence>
<name>A0A176WHS6_MARPO</name>
<comment type="caution">
    <text evidence="15">The sequence shown here is derived from an EMBL/GenBank/DDBJ whole genome shotgun (WGS) entry which is preliminary data.</text>
</comment>
<dbReference type="Pfam" id="PF13925">
    <property type="entry name" value="Katanin_con80"/>
    <property type="match status" value="1"/>
</dbReference>
<feature type="compositionally biased region" description="Polar residues" evidence="13">
    <location>
        <begin position="410"/>
        <end position="420"/>
    </location>
</feature>
<evidence type="ECO:0000256" key="13">
    <source>
        <dbReference type="SAM" id="MobiDB-lite"/>
    </source>
</evidence>
<dbReference type="InterPro" id="IPR015943">
    <property type="entry name" value="WD40/YVTN_repeat-like_dom_sf"/>
</dbReference>
<keyword evidence="7" id="KW-0498">Mitosis</keyword>
<feature type="domain" description="Katanin p80 subunit C-terminal" evidence="14">
    <location>
        <begin position="670"/>
        <end position="828"/>
    </location>
</feature>
<dbReference type="HAMAP" id="MF_03022">
    <property type="entry name" value="Katanin_p80_B1"/>
    <property type="match status" value="1"/>
</dbReference>
<feature type="repeat" description="WD" evidence="12">
    <location>
        <begin position="151"/>
        <end position="192"/>
    </location>
</feature>
<feature type="repeat" description="WD" evidence="12">
    <location>
        <begin position="67"/>
        <end position="108"/>
    </location>
</feature>
<proteinExistence type="inferred from homology"/>
<dbReference type="InterPro" id="IPR020472">
    <property type="entry name" value="WD40_PAC1"/>
</dbReference>
<dbReference type="Pfam" id="PF00400">
    <property type="entry name" value="WD40"/>
    <property type="match status" value="5"/>
</dbReference>
<dbReference type="GO" id="GO:0051301">
    <property type="term" value="P:cell division"/>
    <property type="evidence" value="ECO:0007669"/>
    <property type="project" value="UniProtKB-KW"/>
</dbReference>
<comment type="similarity">
    <text evidence="11">Belongs to the WD repeat KATNB1 family.</text>
</comment>
<evidence type="ECO:0000256" key="1">
    <source>
        <dbReference type="ARBA" id="ARBA00004186"/>
    </source>
</evidence>
<dbReference type="SMART" id="SM00320">
    <property type="entry name" value="WD40"/>
    <property type="match status" value="6"/>
</dbReference>
<feature type="compositionally biased region" description="Low complexity" evidence="13">
    <location>
        <begin position="462"/>
        <end position="474"/>
    </location>
</feature>
<dbReference type="InterPro" id="IPR036322">
    <property type="entry name" value="WD40_repeat_dom_sf"/>
</dbReference>
<gene>
    <name evidence="15" type="ORF">AXG93_2834s1130</name>
</gene>
<evidence type="ECO:0000256" key="9">
    <source>
        <dbReference type="ARBA" id="ARBA00023306"/>
    </source>
</evidence>
<feature type="compositionally biased region" description="Low complexity" evidence="13">
    <location>
        <begin position="387"/>
        <end position="409"/>
    </location>
</feature>
<comment type="function">
    <text evidence="11">May participate in a complex which severs microtubules in an ATP-dependent manner. Microtubule severing may promote rapid reorganization of cellular microtubule arrays.</text>
</comment>
<keyword evidence="16" id="KW-1185">Reference proteome</keyword>
<evidence type="ECO:0000256" key="2">
    <source>
        <dbReference type="ARBA" id="ARBA00022490"/>
    </source>
</evidence>
<dbReference type="GO" id="GO:0008352">
    <property type="term" value="C:katanin complex"/>
    <property type="evidence" value="ECO:0007669"/>
    <property type="project" value="InterPro"/>
</dbReference>
<evidence type="ECO:0000256" key="3">
    <source>
        <dbReference type="ARBA" id="ARBA00022574"/>
    </source>
</evidence>
<keyword evidence="2 11" id="KW-0963">Cytoplasm</keyword>
<keyword evidence="8 11" id="KW-0206">Cytoskeleton</keyword>
<evidence type="ECO:0000256" key="6">
    <source>
        <dbReference type="ARBA" id="ARBA00022737"/>
    </source>
</evidence>
<dbReference type="GO" id="GO:0005874">
    <property type="term" value="C:microtubule"/>
    <property type="evidence" value="ECO:0007669"/>
    <property type="project" value="UniProtKB-KW"/>
</dbReference>
<keyword evidence="9" id="KW-0131">Cell cycle</keyword>
<feature type="compositionally biased region" description="Polar residues" evidence="13">
    <location>
        <begin position="588"/>
        <end position="598"/>
    </location>
</feature>
<dbReference type="PANTHER" id="PTHR19845">
    <property type="entry name" value="KATANIN P80 SUBUNIT"/>
    <property type="match status" value="1"/>
</dbReference>
<protein>
    <recommendedName>
        <fullName evidence="11">Katanin p80 WD40 repeat-containing subunit B1 homolog</fullName>
    </recommendedName>
</protein>
<feature type="compositionally biased region" description="Polar residues" evidence="13">
    <location>
        <begin position="505"/>
        <end position="515"/>
    </location>
</feature>
<comment type="function">
    <text evidence="10">Participates in a complex which severs microtubules in an ATP-dependent manner. May act to target the enzymatic subunit of this complex to sites of action such as the centrosome. Microtubule severing may promote rapid reorganization of cellular microtubule arrays and the release of microtubules from the centrosome following nucleation.</text>
</comment>
<dbReference type="AlphaFoldDB" id="A0A176WHS6"/>
<feature type="compositionally biased region" description="Polar residues" evidence="13">
    <location>
        <begin position="325"/>
        <end position="351"/>
    </location>
</feature>
<sequence length="832" mass="89960">MTKRAYKLLHSLFASLTFFAPEEFVAHSSNVNCLTIGKKSSRVLVTGGEDQKVNMWAIGKPNAILSLSGHTSAVESVTFDAAEVLVVAGAASGTIKLWDLEEAKIVRTLTGHRSNCISVSFHPFGEFFASGSLDTNLKIWDIRRKGCIHTYKGHSRGINTIKFSPDGRWVVSGGEDNVVKLWDLTAGKLMHDFKFHDGEIQSLDFHPQEFLLASGSADRTVKFWDLETFELIGSTPPEATGVRSMIFNPDGRTLLCGMHESLKVMSWEPLRCHDVIDVGWSKLADLSVHEGKLLGASFQQSCVGVWVVDLARVPPFQTGHAPRTGGNNVGSRGSANGYQSSQHSSVGNTRINGIKSALPDMLESAISTMKEVTLATSKAADSVLSATSRTGTPLSSRSSSLPASSQTPTVNTPRRSNSTRVHPGVVRSVSRSEARDTPSARSAPDVEPHPQVPVTRSEDIPSSRSSGSLASLAGKPDQRNLEGLRGDAGADAMRIDSARADTSSHLDVSTTSTKGVVNGDRGGHDGNPLAATARATDDGDDPPPPPWHDGRRLKRSSSFGPHRIEILHKGLPPSQTLGGDVGVPQVSRPANSMEASTTGRHEVPKARGLIAHWERKERPEMLPMPSHGSNGGVKPLGLDINAYIPRGHMSSEISGSSQFPDEDLIDKLMQQHHTMASIMQSRLTNMQVIRRFWVKNDVKGAMEAMAKLNDHSVLVDVLSVVMERSNVLSLEVSGLLLPPLTDLLLSNNERHILTAIALISKLVKTFGQIIHSTISVAPGSLGVDLQAEQRYERCKVCHRELQQINRSLTSLMRKGGEIANAAQELSKAIKEI</sequence>
<dbReference type="PRINTS" id="PR00320">
    <property type="entry name" value="GPROTEINBRPT"/>
</dbReference>
<feature type="region of interest" description="Disordered" evidence="13">
    <location>
        <begin position="569"/>
        <end position="601"/>
    </location>
</feature>
<feature type="compositionally biased region" description="Basic and acidic residues" evidence="13">
    <location>
        <begin position="493"/>
        <end position="504"/>
    </location>
</feature>
<evidence type="ECO:0000313" key="15">
    <source>
        <dbReference type="EMBL" id="OAE31882.1"/>
    </source>
</evidence>
<comment type="subcellular location">
    <subcellularLocation>
        <location evidence="1">Cytoplasm</location>
        <location evidence="1">Cytoskeleton</location>
        <location evidence="1">Spindle</location>
    </subcellularLocation>
</comment>
<dbReference type="Gene3D" id="2.130.10.10">
    <property type="entry name" value="YVTN repeat-like/Quinoprotein amine dehydrogenase"/>
    <property type="match status" value="1"/>
</dbReference>
<dbReference type="GO" id="GO:0007019">
    <property type="term" value="P:microtubule depolymerization"/>
    <property type="evidence" value="ECO:0007669"/>
    <property type="project" value="TreeGrafter"/>
</dbReference>
<feature type="region of interest" description="Disordered" evidence="13">
    <location>
        <begin position="382"/>
        <end position="556"/>
    </location>
</feature>
<accession>A0A176WHS6</accession>
<dbReference type="GO" id="GO:0005737">
    <property type="term" value="C:cytoplasm"/>
    <property type="evidence" value="ECO:0007669"/>
    <property type="project" value="UniProtKB-UniRule"/>
</dbReference>
<keyword evidence="4" id="KW-0132">Cell division</keyword>
<evidence type="ECO:0000256" key="7">
    <source>
        <dbReference type="ARBA" id="ARBA00022776"/>
    </source>
</evidence>
<dbReference type="EMBL" id="LVLJ01000950">
    <property type="protein sequence ID" value="OAE31882.1"/>
    <property type="molecule type" value="Genomic_DNA"/>
</dbReference>
<evidence type="ECO:0000313" key="16">
    <source>
        <dbReference type="Proteomes" id="UP000077202"/>
    </source>
</evidence>
<evidence type="ECO:0000256" key="5">
    <source>
        <dbReference type="ARBA" id="ARBA00022701"/>
    </source>
</evidence>
<evidence type="ECO:0000256" key="11">
    <source>
        <dbReference type="HAMAP-Rule" id="MF_03022"/>
    </source>
</evidence>
<evidence type="ECO:0000256" key="10">
    <source>
        <dbReference type="ARBA" id="ARBA00057470"/>
    </source>
</evidence>
<organism evidence="15 16">
    <name type="scientific">Marchantia polymorpha subsp. ruderalis</name>
    <dbReference type="NCBI Taxonomy" id="1480154"/>
    <lineage>
        <taxon>Eukaryota</taxon>
        <taxon>Viridiplantae</taxon>
        <taxon>Streptophyta</taxon>
        <taxon>Embryophyta</taxon>
        <taxon>Marchantiophyta</taxon>
        <taxon>Marchantiopsida</taxon>
        <taxon>Marchantiidae</taxon>
        <taxon>Marchantiales</taxon>
        <taxon>Marchantiaceae</taxon>
        <taxon>Marchantia</taxon>
    </lineage>
</organism>
<dbReference type="GO" id="GO:0008017">
    <property type="term" value="F:microtubule binding"/>
    <property type="evidence" value="ECO:0007669"/>
    <property type="project" value="UniProtKB-UniRule"/>
</dbReference>
<dbReference type="InterPro" id="IPR026962">
    <property type="entry name" value="KTNB1"/>
</dbReference>
<dbReference type="GO" id="GO:0051013">
    <property type="term" value="P:microtubule severing"/>
    <property type="evidence" value="ECO:0007669"/>
    <property type="project" value="UniProtKB-UniRule"/>
</dbReference>
<keyword evidence="5 11" id="KW-0493">Microtubule</keyword>
<keyword evidence="3 12" id="KW-0853">WD repeat</keyword>